<dbReference type="OrthoDB" id="7758430at2759"/>
<dbReference type="EnsemblMetazoa" id="AAEL026361-RA">
    <property type="protein sequence ID" value="AAEL026361-PA"/>
    <property type="gene ID" value="AAEL026361"/>
</dbReference>
<dbReference type="AlphaFoldDB" id="A0A6I8TTZ8"/>
<evidence type="ECO:0000313" key="1">
    <source>
        <dbReference type="EnsemblMetazoa" id="AAEL026361-PA"/>
    </source>
</evidence>
<organism evidence="1 2">
    <name type="scientific">Aedes aegypti</name>
    <name type="common">Yellowfever mosquito</name>
    <name type="synonym">Culex aegypti</name>
    <dbReference type="NCBI Taxonomy" id="7159"/>
    <lineage>
        <taxon>Eukaryota</taxon>
        <taxon>Metazoa</taxon>
        <taxon>Ecdysozoa</taxon>
        <taxon>Arthropoda</taxon>
        <taxon>Hexapoda</taxon>
        <taxon>Insecta</taxon>
        <taxon>Pterygota</taxon>
        <taxon>Neoptera</taxon>
        <taxon>Endopterygota</taxon>
        <taxon>Diptera</taxon>
        <taxon>Nematocera</taxon>
        <taxon>Culicoidea</taxon>
        <taxon>Culicidae</taxon>
        <taxon>Culicinae</taxon>
        <taxon>Aedini</taxon>
        <taxon>Aedes</taxon>
        <taxon>Stegomyia</taxon>
    </lineage>
</organism>
<evidence type="ECO:0000313" key="2">
    <source>
        <dbReference type="Proteomes" id="UP000008820"/>
    </source>
</evidence>
<dbReference type="PANTHER" id="PTHR47150">
    <property type="entry name" value="OS12G0169200 PROTEIN"/>
    <property type="match status" value="1"/>
</dbReference>
<dbReference type="PANTHER" id="PTHR47150:SF5">
    <property type="entry name" value="OS07G0546750 PROTEIN"/>
    <property type="match status" value="1"/>
</dbReference>
<proteinExistence type="predicted"/>
<dbReference type="Proteomes" id="UP000008820">
    <property type="component" value="Chromosome 2"/>
</dbReference>
<dbReference type="InParanoid" id="A0A6I8TTZ8"/>
<keyword evidence="2" id="KW-1185">Reference proteome</keyword>
<name>A0A6I8TTZ8_AEDAE</name>
<gene>
    <name evidence="1" type="primary">110675806</name>
</gene>
<dbReference type="InterPro" id="IPR006912">
    <property type="entry name" value="Harbinger_derived_prot"/>
</dbReference>
<sequence length="177" mass="20780">MNDIIENKMLDGQWTLNGNTYNRGYLLADGIYPDWPIFMKTISHPQTPKTKLYAKCQESLRKDVERCFGILQACWQILVNPCRLFDEASMKDIIMTCVILHNMRLHFRHSNPELQNQVENVHPDLPSSETAGFSRASQRTFDEMCEDRIHIRSSQQYHELRNVLIDHLWMTKGNLID</sequence>
<dbReference type="Pfam" id="PF04827">
    <property type="entry name" value="Plant_tran"/>
    <property type="match status" value="1"/>
</dbReference>
<reference evidence="1 2" key="1">
    <citation type="submission" date="2017-06" db="EMBL/GenBank/DDBJ databases">
        <title>Aedes aegypti genome working group (AGWG) sequencing and assembly.</title>
        <authorList>
            <consortium name="Aedes aegypti Genome Working Group (AGWG)"/>
            <person name="Matthews B.J."/>
        </authorList>
    </citation>
    <scope>NUCLEOTIDE SEQUENCE [LARGE SCALE GENOMIC DNA]</scope>
    <source>
        <strain evidence="1 2">LVP_AGWG</strain>
    </source>
</reference>
<accession>A0A6I8TTZ8</accession>
<reference evidence="1" key="2">
    <citation type="submission" date="2020-05" db="UniProtKB">
        <authorList>
            <consortium name="EnsemblMetazoa"/>
        </authorList>
    </citation>
    <scope>IDENTIFICATION</scope>
    <source>
        <strain evidence="1">LVP_AGWG</strain>
    </source>
</reference>
<protein>
    <submittedName>
        <fullName evidence="1">Uncharacterized protein</fullName>
    </submittedName>
</protein>